<keyword evidence="3" id="KW-0949">S-adenosyl-L-methionine</keyword>
<dbReference type="GO" id="GO:0032259">
    <property type="term" value="P:methylation"/>
    <property type="evidence" value="ECO:0007669"/>
    <property type="project" value="UniProtKB-KW"/>
</dbReference>
<dbReference type="AlphaFoldDB" id="A0A9N9FBG3"/>
<dbReference type="PANTHER" id="PTHR44068">
    <property type="entry name" value="ZGC:194242"/>
    <property type="match status" value="1"/>
</dbReference>
<keyword evidence="3" id="KW-0489">Methyltransferase</keyword>
<comment type="similarity">
    <text evidence="2 3">Belongs to the class I-like SAM-binding methyltransferase superfamily. Erg6/SMT family.</text>
</comment>
<dbReference type="CDD" id="cd02440">
    <property type="entry name" value="AdoMet_MTases"/>
    <property type="match status" value="1"/>
</dbReference>
<dbReference type="Gene3D" id="3.40.50.150">
    <property type="entry name" value="Vaccinia Virus protein VP39"/>
    <property type="match status" value="1"/>
</dbReference>
<dbReference type="SUPFAM" id="SSF53335">
    <property type="entry name" value="S-adenosyl-L-methionine-dependent methyltransferases"/>
    <property type="match status" value="1"/>
</dbReference>
<protein>
    <submittedName>
        <fullName evidence="5">543_t:CDS:1</fullName>
    </submittedName>
</protein>
<dbReference type="PANTHER" id="PTHR44068:SF1">
    <property type="entry name" value="HYPOTHETICAL LOC100005854"/>
    <property type="match status" value="1"/>
</dbReference>
<dbReference type="GO" id="GO:0005783">
    <property type="term" value="C:endoplasmic reticulum"/>
    <property type="evidence" value="ECO:0007669"/>
    <property type="project" value="TreeGrafter"/>
</dbReference>
<dbReference type="InterPro" id="IPR030384">
    <property type="entry name" value="MeTrfase_SMT"/>
</dbReference>
<dbReference type="InterPro" id="IPR013705">
    <property type="entry name" value="Sterol_MeTrfase_C"/>
</dbReference>
<gene>
    <name evidence="5" type="ORF">PBRASI_LOCUS3700</name>
</gene>
<reference evidence="5" key="1">
    <citation type="submission" date="2021-06" db="EMBL/GenBank/DDBJ databases">
        <authorList>
            <person name="Kallberg Y."/>
            <person name="Tangrot J."/>
            <person name="Rosling A."/>
        </authorList>
    </citation>
    <scope>NUCLEOTIDE SEQUENCE</scope>
    <source>
        <strain evidence="5">BR232B</strain>
    </source>
</reference>
<keyword evidence="6" id="KW-1185">Reference proteome</keyword>
<evidence type="ECO:0000256" key="3">
    <source>
        <dbReference type="PROSITE-ProRule" id="PRU01022"/>
    </source>
</evidence>
<dbReference type="InterPro" id="IPR029063">
    <property type="entry name" value="SAM-dependent_MTases_sf"/>
</dbReference>
<dbReference type="PROSITE" id="PS51685">
    <property type="entry name" value="SAM_MT_ERG6_SMT"/>
    <property type="match status" value="1"/>
</dbReference>
<dbReference type="Pfam" id="PF08498">
    <property type="entry name" value="Sterol_MT_C"/>
    <property type="match status" value="1"/>
</dbReference>
<dbReference type="InterPro" id="IPR050447">
    <property type="entry name" value="Erg6_SMT_methyltransf"/>
</dbReference>
<dbReference type="GO" id="GO:0006696">
    <property type="term" value="P:ergosterol biosynthetic process"/>
    <property type="evidence" value="ECO:0007669"/>
    <property type="project" value="TreeGrafter"/>
</dbReference>
<dbReference type="InterPro" id="IPR025714">
    <property type="entry name" value="Methyltranfer_dom"/>
</dbReference>
<evidence type="ECO:0000313" key="6">
    <source>
        <dbReference type="Proteomes" id="UP000789739"/>
    </source>
</evidence>
<proteinExistence type="inferred from homology"/>
<evidence type="ECO:0000259" key="4">
    <source>
        <dbReference type="PROSITE" id="PS51685"/>
    </source>
</evidence>
<dbReference type="EMBL" id="CAJVPI010000345">
    <property type="protein sequence ID" value="CAG8522502.1"/>
    <property type="molecule type" value="Genomic_DNA"/>
</dbReference>
<comment type="caution">
    <text evidence="5">The sequence shown here is derived from an EMBL/GenBank/DDBJ whole genome shotgun (WGS) entry which is preliminary data.</text>
</comment>
<feature type="domain" description="SAM-dependent methyltransferase Erg6/SMT-type" evidence="4">
    <location>
        <begin position="92"/>
        <end position="381"/>
    </location>
</feature>
<accession>A0A9N9FBG3</accession>
<dbReference type="GO" id="GO:0003838">
    <property type="term" value="F:sterol 24-C-methyltransferase activity"/>
    <property type="evidence" value="ECO:0007669"/>
    <property type="project" value="TreeGrafter"/>
</dbReference>
<evidence type="ECO:0000313" key="5">
    <source>
        <dbReference type="EMBL" id="CAG8522502.1"/>
    </source>
</evidence>
<dbReference type="Proteomes" id="UP000789739">
    <property type="component" value="Unassembled WGS sequence"/>
</dbReference>
<name>A0A9N9FBG3_9GLOM</name>
<evidence type="ECO:0000256" key="1">
    <source>
        <dbReference type="ARBA" id="ARBA00022679"/>
    </source>
</evidence>
<evidence type="ECO:0000256" key="2">
    <source>
        <dbReference type="ARBA" id="ARBA00038188"/>
    </source>
</evidence>
<sequence>MTTAYEPGNADLMRQHHGDIIYEPSGFVRKIHRKDANIHQTIVNTYTDMWKADKKDATNREESIKNRREHAQIMTNAFYDIVTDFYEYGNPIINTQYPSRHIGWGESFHFARSYKGDTFEQSIKRHEQYLSLKLGLSRNSRTFDVGCGVGGPMREIVRLSGAHVTGINNNAYQIERCKTYSKKFGLESMTDFVKGDFTNIPRELYNRFDTAYALEATVHSPKLELVYGEVFRALKPGGLFATYEWVTTSKYDDNDADHRRIIHGIEEGNSIPKLSTYIQALDAAKKVGFEIVEYEDMAILDECHDPWYNTLKGKFSLTDFKMTRIGRWTTHKLVAVLELLGIAASGSTDVSSVLMNAADALVEGGETGIFTPMFFILLRKPKDA</sequence>
<dbReference type="OrthoDB" id="540004at2759"/>
<dbReference type="Pfam" id="PF13847">
    <property type="entry name" value="Methyltransf_31"/>
    <property type="match status" value="1"/>
</dbReference>
<organism evidence="5 6">
    <name type="scientific">Paraglomus brasilianum</name>
    <dbReference type="NCBI Taxonomy" id="144538"/>
    <lineage>
        <taxon>Eukaryota</taxon>
        <taxon>Fungi</taxon>
        <taxon>Fungi incertae sedis</taxon>
        <taxon>Mucoromycota</taxon>
        <taxon>Glomeromycotina</taxon>
        <taxon>Glomeromycetes</taxon>
        <taxon>Paraglomerales</taxon>
        <taxon>Paraglomeraceae</taxon>
        <taxon>Paraglomus</taxon>
    </lineage>
</organism>
<keyword evidence="1 3" id="KW-0808">Transferase</keyword>